<dbReference type="FunFam" id="3.10.450.10:FF:000001">
    <property type="entry name" value="Cystatin-A"/>
    <property type="match status" value="1"/>
</dbReference>
<dbReference type="Gene3D" id="3.10.450.10">
    <property type="match status" value="1"/>
</dbReference>
<keyword evidence="4" id="KW-0646">Protease inhibitor</keyword>
<dbReference type="PRINTS" id="PR00295">
    <property type="entry name" value="STEFINA"/>
</dbReference>
<reference evidence="8" key="1">
    <citation type="submission" date="2025-08" db="UniProtKB">
        <authorList>
            <consortium name="RefSeq"/>
        </authorList>
    </citation>
    <scope>IDENTIFICATION</scope>
</reference>
<dbReference type="PROSITE" id="PS00287">
    <property type="entry name" value="CYSTATIN"/>
    <property type="match status" value="1"/>
</dbReference>
<protein>
    <submittedName>
        <fullName evidence="8">Cystatin-A</fullName>
    </submittedName>
</protein>
<dbReference type="AlphaFoldDB" id="A0A8B7A7K5"/>
<feature type="domain" description="Cystatin" evidence="6">
    <location>
        <begin position="1"/>
        <end position="98"/>
    </location>
</feature>
<dbReference type="PANTHER" id="PTHR11414:SF20">
    <property type="entry name" value="CYSTATIN-A"/>
    <property type="match status" value="1"/>
</dbReference>
<evidence type="ECO:0000256" key="1">
    <source>
        <dbReference type="ARBA" id="ARBA00004496"/>
    </source>
</evidence>
<organism evidence="7 8">
    <name type="scientific">Orycteropus afer afer</name>
    <dbReference type="NCBI Taxonomy" id="1230840"/>
    <lineage>
        <taxon>Eukaryota</taxon>
        <taxon>Metazoa</taxon>
        <taxon>Chordata</taxon>
        <taxon>Craniata</taxon>
        <taxon>Vertebrata</taxon>
        <taxon>Euteleostomi</taxon>
        <taxon>Mammalia</taxon>
        <taxon>Eutheria</taxon>
        <taxon>Afrotheria</taxon>
        <taxon>Tubulidentata</taxon>
        <taxon>Orycteropodidae</taxon>
        <taxon>Orycteropus</taxon>
    </lineage>
</organism>
<dbReference type="SMART" id="SM00043">
    <property type="entry name" value="CY"/>
    <property type="match status" value="1"/>
</dbReference>
<dbReference type="InterPro" id="IPR000010">
    <property type="entry name" value="Cystatin_dom"/>
</dbReference>
<evidence type="ECO:0000256" key="4">
    <source>
        <dbReference type="ARBA" id="ARBA00022690"/>
    </source>
</evidence>
<name>A0A8B7A7K5_ORYAF</name>
<dbReference type="Proteomes" id="UP000694850">
    <property type="component" value="Unplaced"/>
</dbReference>
<dbReference type="GeneID" id="103199587"/>
<comment type="similarity">
    <text evidence="2">Belongs to the cystatin family.</text>
</comment>
<dbReference type="InterPro" id="IPR018073">
    <property type="entry name" value="Prot_inh_cystat_CS"/>
</dbReference>
<dbReference type="OrthoDB" id="2429551at2759"/>
<dbReference type="InterPro" id="IPR001713">
    <property type="entry name" value="Prot_inh_stefin"/>
</dbReference>
<keyword evidence="3" id="KW-0963">Cytoplasm</keyword>
<sequence>MIPGGLTEAKPATPEIQEMVNEIKPQLEEQTNETYEEFKAIEYKTQVVAGVNFYVKVQIGDNTYLHLKIFRSLPGQSESLTLTGFQTGKSKDDELTGF</sequence>
<keyword evidence="7" id="KW-1185">Reference proteome</keyword>
<dbReference type="SUPFAM" id="SSF54403">
    <property type="entry name" value="Cystatin/monellin"/>
    <property type="match status" value="1"/>
</dbReference>
<evidence type="ECO:0000256" key="5">
    <source>
        <dbReference type="ARBA" id="ARBA00022704"/>
    </source>
</evidence>
<accession>A0A8B7A7K5</accession>
<dbReference type="RefSeq" id="XP_007942096.1">
    <property type="nucleotide sequence ID" value="XM_007943905.2"/>
</dbReference>
<evidence type="ECO:0000256" key="2">
    <source>
        <dbReference type="ARBA" id="ARBA00009403"/>
    </source>
</evidence>
<keyword evidence="5" id="KW-0789">Thiol protease inhibitor</keyword>
<proteinExistence type="inferred from homology"/>
<evidence type="ECO:0000259" key="6">
    <source>
        <dbReference type="SMART" id="SM00043"/>
    </source>
</evidence>
<dbReference type="Pfam" id="PF00031">
    <property type="entry name" value="Cystatin"/>
    <property type="match status" value="1"/>
</dbReference>
<dbReference type="GO" id="GO:0005829">
    <property type="term" value="C:cytosol"/>
    <property type="evidence" value="ECO:0007669"/>
    <property type="project" value="TreeGrafter"/>
</dbReference>
<dbReference type="GO" id="GO:0004869">
    <property type="term" value="F:cysteine-type endopeptidase inhibitor activity"/>
    <property type="evidence" value="ECO:0007669"/>
    <property type="project" value="UniProtKB-KW"/>
</dbReference>
<gene>
    <name evidence="8" type="primary">CSTA</name>
</gene>
<dbReference type="CTD" id="1475"/>
<dbReference type="InterPro" id="IPR046350">
    <property type="entry name" value="Cystatin_sf"/>
</dbReference>
<evidence type="ECO:0000313" key="8">
    <source>
        <dbReference type="RefSeq" id="XP_007942096.1"/>
    </source>
</evidence>
<evidence type="ECO:0000256" key="3">
    <source>
        <dbReference type="ARBA" id="ARBA00022490"/>
    </source>
</evidence>
<evidence type="ECO:0000313" key="7">
    <source>
        <dbReference type="Proteomes" id="UP000694850"/>
    </source>
</evidence>
<dbReference type="PANTHER" id="PTHR11414">
    <property type="entry name" value="CYSTATIN FAMILY MEMBER"/>
    <property type="match status" value="1"/>
</dbReference>
<comment type="subcellular location">
    <subcellularLocation>
        <location evidence="1">Cytoplasm</location>
    </subcellularLocation>
</comment>
<dbReference type="CDD" id="cd00042">
    <property type="entry name" value="CY"/>
    <property type="match status" value="1"/>
</dbReference>